<accession>A0A2H9T5W7</accession>
<evidence type="ECO:0000259" key="11">
    <source>
        <dbReference type="Pfam" id="PF12693"/>
    </source>
</evidence>
<dbReference type="GO" id="GO:0005886">
    <property type="term" value="C:plasma membrane"/>
    <property type="evidence" value="ECO:0007669"/>
    <property type="project" value="UniProtKB-SubCell"/>
</dbReference>
<dbReference type="Pfam" id="PF05134">
    <property type="entry name" value="T2SSL"/>
    <property type="match status" value="1"/>
</dbReference>
<dbReference type="Gene3D" id="3.30.420.380">
    <property type="match status" value="1"/>
</dbReference>
<dbReference type="SUPFAM" id="SSF53067">
    <property type="entry name" value="Actin-like ATPase domain"/>
    <property type="match status" value="1"/>
</dbReference>
<dbReference type="GO" id="GO:0009276">
    <property type="term" value="C:Gram-negative-bacterium-type cell wall"/>
    <property type="evidence" value="ECO:0007669"/>
    <property type="project" value="InterPro"/>
</dbReference>
<evidence type="ECO:0000259" key="10">
    <source>
        <dbReference type="Pfam" id="PF05134"/>
    </source>
</evidence>
<sequence>MKTILLIRLATPAFHINDDTIIHWGEFSVNGELQGDIHVSTISTFRNEWRRIPFESSQNEKHKMFPDRVCVLLPGEQVISGRVSVNTGQKKHIQAALPYMVEEYLAENIESLHLGCRLVGSDNEVEYSGIPHQSMQNLLSLLAQQEVSPDWILAENQLIETDSKVATIFMDGQTTTLLMPGTCALTIEYDAIELALKQSCVSMDRKQNNRQEKLETEEFNESVAQVNIIFFRQQTSFTEEKVESLRCRLIELGWLVEVVVLETTFFEWLASSYINKLASRSFINLRQGVYRSSRTTNRRIKKWRSAIVLLFIWLFVEFGLVMGKGMYYQYKSDEYWIESADAYLEVFPNDKQVLDAKSGHTYNMNLKVWLENRIKGMDRTSGATAFLPFLKSVSSASFPFQEKSSDLIPKKMEFNGVSGKISFEFIAKNLDVIDRFLMQLKDRGLEAELEKANQEKAGVIAKMLISR</sequence>
<dbReference type="EMBL" id="NSIT01000152">
    <property type="protein sequence ID" value="PJE78616.1"/>
    <property type="molecule type" value="Genomic_DNA"/>
</dbReference>
<comment type="subcellular location">
    <subcellularLocation>
        <location evidence="1">Cell inner membrane</location>
        <topology evidence="1">Single-pass membrane protein</topology>
    </subcellularLocation>
</comment>
<dbReference type="GO" id="GO:0015627">
    <property type="term" value="C:type II protein secretion system complex"/>
    <property type="evidence" value="ECO:0007669"/>
    <property type="project" value="InterPro"/>
</dbReference>
<dbReference type="Gene3D" id="3.30.1360.100">
    <property type="entry name" value="General secretion pathway protein M, EpsM"/>
    <property type="match status" value="1"/>
</dbReference>
<keyword evidence="4" id="KW-0997">Cell inner membrane</keyword>
<keyword evidence="8 9" id="KW-0472">Membrane</keyword>
<keyword evidence="7 9" id="KW-1133">Transmembrane helix</keyword>
<organism evidence="12">
    <name type="scientific">invertebrate metagenome</name>
    <dbReference type="NCBI Taxonomy" id="1711999"/>
    <lineage>
        <taxon>unclassified sequences</taxon>
        <taxon>metagenomes</taxon>
        <taxon>organismal metagenomes</taxon>
    </lineage>
</organism>
<dbReference type="NCBIfam" id="TIGR01709">
    <property type="entry name" value="typeII_sec_gspL"/>
    <property type="match status" value="1"/>
</dbReference>
<evidence type="ECO:0000256" key="3">
    <source>
        <dbReference type="ARBA" id="ARBA00022475"/>
    </source>
</evidence>
<feature type="transmembrane region" description="Helical" evidence="9">
    <location>
        <begin position="303"/>
        <end position="322"/>
    </location>
</feature>
<feature type="domain" description="GspL periplasmic" evidence="11">
    <location>
        <begin position="300"/>
        <end position="464"/>
    </location>
</feature>
<gene>
    <name evidence="12" type="ORF">CI610_02448</name>
</gene>
<dbReference type="Pfam" id="PF12693">
    <property type="entry name" value="GspL_C"/>
    <property type="match status" value="1"/>
</dbReference>
<evidence type="ECO:0008006" key="13">
    <source>
        <dbReference type="Google" id="ProtNLM"/>
    </source>
</evidence>
<evidence type="ECO:0000256" key="1">
    <source>
        <dbReference type="ARBA" id="ARBA00004377"/>
    </source>
</evidence>
<dbReference type="CDD" id="cd24017">
    <property type="entry name" value="ASKHA_T2SSL_N"/>
    <property type="match status" value="1"/>
</dbReference>
<dbReference type="GO" id="GO:0015628">
    <property type="term" value="P:protein secretion by the type II secretion system"/>
    <property type="evidence" value="ECO:0007669"/>
    <property type="project" value="InterPro"/>
</dbReference>
<feature type="domain" description="GspL cytoplasmic actin-ATPase-like" evidence="10">
    <location>
        <begin position="67"/>
        <end position="160"/>
    </location>
</feature>
<name>A0A2H9T5W7_9ZZZZ</name>
<keyword evidence="2" id="KW-0813">Transport</keyword>
<dbReference type="AlphaFoldDB" id="A0A2H9T5W7"/>
<keyword evidence="6" id="KW-0653">Protein transport</keyword>
<dbReference type="InterPro" id="IPR007812">
    <property type="entry name" value="T2SS_protein-GspL"/>
</dbReference>
<keyword evidence="5 9" id="KW-0812">Transmembrane</keyword>
<proteinExistence type="predicted"/>
<dbReference type="InterPro" id="IPR025691">
    <property type="entry name" value="GspL_pp_dom"/>
</dbReference>
<evidence type="ECO:0000256" key="2">
    <source>
        <dbReference type="ARBA" id="ARBA00022448"/>
    </source>
</evidence>
<comment type="caution">
    <text evidence="12">The sequence shown here is derived from an EMBL/GenBank/DDBJ whole genome shotgun (WGS) entry which is preliminary data.</text>
</comment>
<evidence type="ECO:0000256" key="4">
    <source>
        <dbReference type="ARBA" id="ARBA00022519"/>
    </source>
</evidence>
<keyword evidence="3" id="KW-1003">Cell membrane</keyword>
<evidence type="ECO:0000256" key="8">
    <source>
        <dbReference type="ARBA" id="ARBA00023136"/>
    </source>
</evidence>
<protein>
    <recommendedName>
        <fullName evidence="13">Type II secretion system protein L</fullName>
    </recommendedName>
</protein>
<evidence type="ECO:0000313" key="12">
    <source>
        <dbReference type="EMBL" id="PJE78616.1"/>
    </source>
</evidence>
<reference evidence="12" key="1">
    <citation type="journal article" date="2017" name="Appl. Environ. Microbiol.">
        <title>Molecular characterization of an Endozoicomonas-like organism causing infection in king scallop Pecten maximus L.</title>
        <authorList>
            <person name="Cano I."/>
            <person name="van Aerle R."/>
            <person name="Ross S."/>
            <person name="Verner-Jeffreys D.W."/>
            <person name="Paley R.K."/>
            <person name="Rimmer G."/>
            <person name="Ryder D."/>
            <person name="Hooper P."/>
            <person name="Stone D."/>
            <person name="Feist S.W."/>
        </authorList>
    </citation>
    <scope>NUCLEOTIDE SEQUENCE</scope>
</reference>
<dbReference type="InterPro" id="IPR043129">
    <property type="entry name" value="ATPase_NBD"/>
</dbReference>
<dbReference type="InterPro" id="IPR024230">
    <property type="entry name" value="GspL_cyto_dom"/>
</dbReference>
<evidence type="ECO:0000256" key="6">
    <source>
        <dbReference type="ARBA" id="ARBA00022927"/>
    </source>
</evidence>
<dbReference type="PIRSF" id="PIRSF015761">
    <property type="entry name" value="Protein_L"/>
    <property type="match status" value="1"/>
</dbReference>
<evidence type="ECO:0000256" key="9">
    <source>
        <dbReference type="SAM" id="Phobius"/>
    </source>
</evidence>
<evidence type="ECO:0000256" key="5">
    <source>
        <dbReference type="ARBA" id="ARBA00022692"/>
    </source>
</evidence>
<evidence type="ECO:0000256" key="7">
    <source>
        <dbReference type="ARBA" id="ARBA00022989"/>
    </source>
</evidence>